<dbReference type="EMBL" id="CAJGYM010000085">
    <property type="protein sequence ID" value="CAD6197081.1"/>
    <property type="molecule type" value="Genomic_DNA"/>
</dbReference>
<protein>
    <recommendedName>
        <fullName evidence="3">C2H2-type domain-containing protein</fullName>
    </recommendedName>
</protein>
<sequence length="276" mass="31589">MEAANLEGQASTSTNVQKYEFCVACQSMIPTESFQAHVVRKELFGVCDKPSTNLEGLILCKPCGAYFSIVTYRIHLHKVHSARCTVRKEVFNCEKDFSVFRTQLQSLGTKFRKTSGFSHHEGVVYENYRCFQSQARVIAPNSEKEVPLFVREEFCTAFLNKHTAEDGKITVLYCVHHLHDDPDTKFPDKFCDRVLEMQELEYPVSRMVRDLKAEADNFAEPGTDTHRRIQSLTVTLLKKVCFNVMKKKMVFVSNLRPPSNKTLCNGNQLQENDGKD</sequence>
<gene>
    <name evidence="1" type="ORF">CAUJ_LOCUS12991</name>
</gene>
<evidence type="ECO:0000313" key="1">
    <source>
        <dbReference type="EMBL" id="CAD6197081.1"/>
    </source>
</evidence>
<accession>A0A8S1HQC1</accession>
<evidence type="ECO:0008006" key="3">
    <source>
        <dbReference type="Google" id="ProtNLM"/>
    </source>
</evidence>
<dbReference type="PANTHER" id="PTHR33936">
    <property type="entry name" value="PROTEIN CBG17840"/>
    <property type="match status" value="1"/>
</dbReference>
<name>A0A8S1HQC1_9PELO</name>
<organism evidence="1 2">
    <name type="scientific">Caenorhabditis auriculariae</name>
    <dbReference type="NCBI Taxonomy" id="2777116"/>
    <lineage>
        <taxon>Eukaryota</taxon>
        <taxon>Metazoa</taxon>
        <taxon>Ecdysozoa</taxon>
        <taxon>Nematoda</taxon>
        <taxon>Chromadorea</taxon>
        <taxon>Rhabditida</taxon>
        <taxon>Rhabditina</taxon>
        <taxon>Rhabditomorpha</taxon>
        <taxon>Rhabditoidea</taxon>
        <taxon>Rhabditidae</taxon>
        <taxon>Peloderinae</taxon>
        <taxon>Caenorhabditis</taxon>
    </lineage>
</organism>
<evidence type="ECO:0000313" key="2">
    <source>
        <dbReference type="Proteomes" id="UP000835052"/>
    </source>
</evidence>
<proteinExistence type="predicted"/>
<dbReference type="AlphaFoldDB" id="A0A8S1HQC1"/>
<reference evidence="1" key="1">
    <citation type="submission" date="2020-10" db="EMBL/GenBank/DDBJ databases">
        <authorList>
            <person name="Kikuchi T."/>
        </authorList>
    </citation>
    <scope>NUCLEOTIDE SEQUENCE</scope>
    <source>
        <strain evidence="1">NKZ352</strain>
    </source>
</reference>
<dbReference type="PANTHER" id="PTHR33936:SF15">
    <property type="entry name" value="C2H2-TYPE DOMAIN-CONTAINING PROTEIN"/>
    <property type="match status" value="1"/>
</dbReference>
<dbReference type="Proteomes" id="UP000835052">
    <property type="component" value="Unassembled WGS sequence"/>
</dbReference>
<dbReference type="InterPro" id="IPR052797">
    <property type="entry name" value="RegFact_GeneExpr_CellDeath"/>
</dbReference>
<keyword evidence="2" id="KW-1185">Reference proteome</keyword>
<comment type="caution">
    <text evidence="1">The sequence shown here is derived from an EMBL/GenBank/DDBJ whole genome shotgun (WGS) entry which is preliminary data.</text>
</comment>